<evidence type="ECO:0000256" key="1">
    <source>
        <dbReference type="ARBA" id="ARBA00023015"/>
    </source>
</evidence>
<gene>
    <name evidence="5" type="ORF">C8P68_1028</name>
</gene>
<dbReference type="InterPro" id="IPR010982">
    <property type="entry name" value="Lambda_DNA-bd_dom_sf"/>
</dbReference>
<organism evidence="5 6">
    <name type="scientific">Mucilaginibacter yixingensis</name>
    <dbReference type="NCBI Taxonomy" id="1295612"/>
    <lineage>
        <taxon>Bacteria</taxon>
        <taxon>Pseudomonadati</taxon>
        <taxon>Bacteroidota</taxon>
        <taxon>Sphingobacteriia</taxon>
        <taxon>Sphingobacteriales</taxon>
        <taxon>Sphingobacteriaceae</taxon>
        <taxon>Mucilaginibacter</taxon>
    </lineage>
</organism>
<dbReference type="PROSITE" id="PS50943">
    <property type="entry name" value="HTH_CROC1"/>
    <property type="match status" value="1"/>
</dbReference>
<dbReference type="InterPro" id="IPR001387">
    <property type="entry name" value="Cro/C1-type_HTH"/>
</dbReference>
<dbReference type="GO" id="GO:0003677">
    <property type="term" value="F:DNA binding"/>
    <property type="evidence" value="ECO:0007669"/>
    <property type="project" value="UniProtKB-KW"/>
</dbReference>
<evidence type="ECO:0000256" key="3">
    <source>
        <dbReference type="ARBA" id="ARBA00023163"/>
    </source>
</evidence>
<protein>
    <submittedName>
        <fullName evidence="5">Helix-turn-helix protein</fullName>
    </submittedName>
</protein>
<dbReference type="Proteomes" id="UP000244168">
    <property type="component" value="Unassembled WGS sequence"/>
</dbReference>
<dbReference type="CDD" id="cd00093">
    <property type="entry name" value="HTH_XRE"/>
    <property type="match status" value="1"/>
</dbReference>
<dbReference type="PANTHER" id="PTHR40661">
    <property type="match status" value="1"/>
</dbReference>
<dbReference type="SMART" id="SM00530">
    <property type="entry name" value="HTH_XRE"/>
    <property type="match status" value="1"/>
</dbReference>
<evidence type="ECO:0000256" key="2">
    <source>
        <dbReference type="ARBA" id="ARBA00023125"/>
    </source>
</evidence>
<dbReference type="RefSeq" id="WP_107827138.1">
    <property type="nucleotide sequence ID" value="NZ_CP160205.1"/>
</dbReference>
<feature type="domain" description="HTH cro/C1-type" evidence="4">
    <location>
        <begin position="8"/>
        <end position="63"/>
    </location>
</feature>
<keyword evidence="2" id="KW-0238">DNA-binding</keyword>
<reference evidence="5 6" key="1">
    <citation type="submission" date="2018-04" db="EMBL/GenBank/DDBJ databases">
        <title>Genomic Encyclopedia of Archaeal and Bacterial Type Strains, Phase II (KMG-II): from individual species to whole genera.</title>
        <authorList>
            <person name="Goeker M."/>
        </authorList>
    </citation>
    <scope>NUCLEOTIDE SEQUENCE [LARGE SCALE GENOMIC DNA]</scope>
    <source>
        <strain evidence="5 6">DSM 26809</strain>
    </source>
</reference>
<dbReference type="Gene3D" id="2.10.109.10">
    <property type="entry name" value="Umud Fragment, subunit A"/>
    <property type="match status" value="1"/>
</dbReference>
<sequence length="257" mass="29254">MSYWGSNVRFLRKRAGLSQDALAGTLSMTRVKLNAHENGKTSNPTVSDLVAVSNHFAVSIDNLLRLDLAGLTEKELNDLERPKANMRVLAISVDEQNDEYIEYVPVKAKAGYTTGHRDPDYIAALPKYRFPGLAKGKTFRLFPTTGDSMVPVPEGSDVLAAYVADWQAIKAETLCIVIMRSEQDFVFKQVTLIGKDRLQLKSLNEQYEPYLVKLEEVLEIWEFDRYISRVVPLQRTELDDIKSLLLDMRRDLKRNKN</sequence>
<comment type="caution">
    <text evidence="5">The sequence shown here is derived from an EMBL/GenBank/DDBJ whole genome shotgun (WGS) entry which is preliminary data.</text>
</comment>
<dbReference type="PANTHER" id="PTHR40661:SF3">
    <property type="entry name" value="FELS-1 PROPHAGE TRANSCRIPTIONAL REGULATOR"/>
    <property type="match status" value="1"/>
</dbReference>
<dbReference type="Gene3D" id="1.10.260.40">
    <property type="entry name" value="lambda repressor-like DNA-binding domains"/>
    <property type="match status" value="1"/>
</dbReference>
<keyword evidence="6" id="KW-1185">Reference proteome</keyword>
<accession>A0A2T5JBP4</accession>
<keyword evidence="1" id="KW-0805">Transcription regulation</keyword>
<dbReference type="OrthoDB" id="3831186at2"/>
<dbReference type="AlphaFoldDB" id="A0A2T5JBP4"/>
<evidence type="ECO:0000313" key="6">
    <source>
        <dbReference type="Proteomes" id="UP000244168"/>
    </source>
</evidence>
<dbReference type="InterPro" id="IPR036286">
    <property type="entry name" value="LexA/Signal_pep-like_sf"/>
</dbReference>
<dbReference type="InterPro" id="IPR039418">
    <property type="entry name" value="LexA-like"/>
</dbReference>
<dbReference type="SUPFAM" id="SSF51306">
    <property type="entry name" value="LexA/Signal peptidase"/>
    <property type="match status" value="1"/>
</dbReference>
<dbReference type="CDD" id="cd06529">
    <property type="entry name" value="S24_LexA-like"/>
    <property type="match status" value="1"/>
</dbReference>
<keyword evidence="3" id="KW-0804">Transcription</keyword>
<proteinExistence type="predicted"/>
<evidence type="ECO:0000313" key="5">
    <source>
        <dbReference type="EMBL" id="PTQ99193.1"/>
    </source>
</evidence>
<name>A0A2T5JBP4_9SPHI</name>
<dbReference type="EMBL" id="QAOQ01000002">
    <property type="protein sequence ID" value="PTQ99193.1"/>
    <property type="molecule type" value="Genomic_DNA"/>
</dbReference>
<dbReference type="SUPFAM" id="SSF47413">
    <property type="entry name" value="lambda repressor-like DNA-binding domains"/>
    <property type="match status" value="1"/>
</dbReference>
<dbReference type="Pfam" id="PF12844">
    <property type="entry name" value="HTH_19"/>
    <property type="match status" value="1"/>
</dbReference>
<evidence type="ECO:0000259" key="4">
    <source>
        <dbReference type="PROSITE" id="PS50943"/>
    </source>
</evidence>